<dbReference type="OrthoDB" id="2443471at2759"/>
<dbReference type="InterPro" id="IPR050863">
    <property type="entry name" value="CenT-Element_Derived"/>
</dbReference>
<feature type="region of interest" description="Disordered" evidence="2">
    <location>
        <begin position="1"/>
        <end position="52"/>
    </location>
</feature>
<dbReference type="Proteomes" id="UP000749646">
    <property type="component" value="Unassembled WGS sequence"/>
</dbReference>
<organism evidence="4 5">
    <name type="scientific">Modicella reniformis</name>
    <dbReference type="NCBI Taxonomy" id="1440133"/>
    <lineage>
        <taxon>Eukaryota</taxon>
        <taxon>Fungi</taxon>
        <taxon>Fungi incertae sedis</taxon>
        <taxon>Mucoromycota</taxon>
        <taxon>Mortierellomycotina</taxon>
        <taxon>Mortierellomycetes</taxon>
        <taxon>Mortierellales</taxon>
        <taxon>Mortierellaceae</taxon>
        <taxon>Modicella</taxon>
    </lineage>
</organism>
<keyword evidence="5" id="KW-1185">Reference proteome</keyword>
<dbReference type="EMBL" id="JAAAHW010007588">
    <property type="protein sequence ID" value="KAF9947323.1"/>
    <property type="molecule type" value="Genomic_DNA"/>
</dbReference>
<evidence type="ECO:0000256" key="1">
    <source>
        <dbReference type="ARBA" id="ARBA00023125"/>
    </source>
</evidence>
<gene>
    <name evidence="4" type="ORF">BGZ65_008899</name>
</gene>
<proteinExistence type="predicted"/>
<feature type="domain" description="HTH CENPB-type" evidence="3">
    <location>
        <begin position="113"/>
        <end position="190"/>
    </location>
</feature>
<feature type="non-terminal residue" evidence="4">
    <location>
        <position position="340"/>
    </location>
</feature>
<dbReference type="PANTHER" id="PTHR19303:SF73">
    <property type="entry name" value="PROTEIN PDC2"/>
    <property type="match status" value="1"/>
</dbReference>
<keyword evidence="1" id="KW-0238">DNA-binding</keyword>
<evidence type="ECO:0000313" key="4">
    <source>
        <dbReference type="EMBL" id="KAF9947323.1"/>
    </source>
</evidence>
<dbReference type="AlphaFoldDB" id="A0A9P6ITM5"/>
<protein>
    <recommendedName>
        <fullName evidence="3">HTH CENPB-type domain-containing protein</fullName>
    </recommendedName>
</protein>
<dbReference type="PANTHER" id="PTHR19303">
    <property type="entry name" value="TRANSPOSON"/>
    <property type="match status" value="1"/>
</dbReference>
<dbReference type="SUPFAM" id="SSF46689">
    <property type="entry name" value="Homeodomain-like"/>
    <property type="match status" value="2"/>
</dbReference>
<dbReference type="Pfam" id="PF03221">
    <property type="entry name" value="HTH_Tnp_Tc5"/>
    <property type="match status" value="1"/>
</dbReference>
<evidence type="ECO:0000313" key="5">
    <source>
        <dbReference type="Proteomes" id="UP000749646"/>
    </source>
</evidence>
<evidence type="ECO:0000256" key="2">
    <source>
        <dbReference type="SAM" id="MobiDB-lite"/>
    </source>
</evidence>
<dbReference type="InterPro" id="IPR009057">
    <property type="entry name" value="Homeodomain-like_sf"/>
</dbReference>
<reference evidence="4" key="1">
    <citation type="journal article" date="2020" name="Fungal Divers.">
        <title>Resolving the Mortierellaceae phylogeny through synthesis of multi-gene phylogenetics and phylogenomics.</title>
        <authorList>
            <person name="Vandepol N."/>
            <person name="Liber J."/>
            <person name="Desiro A."/>
            <person name="Na H."/>
            <person name="Kennedy M."/>
            <person name="Barry K."/>
            <person name="Grigoriev I.V."/>
            <person name="Miller A.N."/>
            <person name="O'Donnell K."/>
            <person name="Stajich J.E."/>
            <person name="Bonito G."/>
        </authorList>
    </citation>
    <scope>NUCLEOTIDE SEQUENCE</scope>
    <source>
        <strain evidence="4">MES-2147</strain>
    </source>
</reference>
<accession>A0A9P6ITM5</accession>
<dbReference type="PROSITE" id="PS51253">
    <property type="entry name" value="HTH_CENPB"/>
    <property type="match status" value="1"/>
</dbReference>
<evidence type="ECO:0000259" key="3">
    <source>
        <dbReference type="PROSITE" id="PS51253"/>
    </source>
</evidence>
<dbReference type="Gene3D" id="1.10.10.60">
    <property type="entry name" value="Homeodomain-like"/>
    <property type="match status" value="2"/>
</dbReference>
<dbReference type="GO" id="GO:0005634">
    <property type="term" value="C:nucleus"/>
    <property type="evidence" value="ECO:0007669"/>
    <property type="project" value="TreeGrafter"/>
</dbReference>
<name>A0A9P6ITM5_9FUNG</name>
<dbReference type="GO" id="GO:0003677">
    <property type="term" value="F:DNA binding"/>
    <property type="evidence" value="ECO:0007669"/>
    <property type="project" value="UniProtKB-KW"/>
</dbReference>
<comment type="caution">
    <text evidence="4">The sequence shown here is derived from an EMBL/GenBank/DDBJ whole genome shotgun (WGS) entry which is preliminary data.</text>
</comment>
<sequence length="340" mass="38315">MQIEFNNGQDVHEDPSSNIQSLVLSTPEHNKEEESEIGGETNSKTKAKRTRKPLQLQKRLEIITFWEANQNMSMVEISKKFKLARTTVYGIISSRGTLKKLIRDQSRAGLTLERYSTAGSRFHILEELLIEWFLELGSRGVSVTDKKITAQASELHRMLSGLVVEPLPPCAFTSGWLKRFKDRRKTSFEAAKNICNSMIQDESRLFVEEHLRHFSGSLDDIYMCDCKSVSHSIKMNDQVFSHSLQSIAQDEGNDDAPAMDVGDSTFSADIFLDLNHIPFFPTPLDSLLDGNANMYLDMHPSEVHDGSSQESSESKMQYLEATVLLCCNASGSDKRPPVIF</sequence>
<dbReference type="InterPro" id="IPR006600">
    <property type="entry name" value="HTH_CenpB_DNA-bd_dom"/>
</dbReference>